<dbReference type="EMBL" id="JAACFV010000245">
    <property type="protein sequence ID" value="KAF7502502.1"/>
    <property type="molecule type" value="Genomic_DNA"/>
</dbReference>
<dbReference type="SUPFAM" id="SSF56112">
    <property type="entry name" value="Protein kinase-like (PK-like)"/>
    <property type="match status" value="1"/>
</dbReference>
<accession>A0A8H7A7C9</accession>
<gene>
    <name evidence="2" type="ORF">GJ744_005659</name>
</gene>
<dbReference type="AlphaFoldDB" id="A0A8H7A7C9"/>
<protein>
    <recommendedName>
        <fullName evidence="4">Protein kinase domain-containing protein</fullName>
    </recommendedName>
</protein>
<dbReference type="InterPro" id="IPR011009">
    <property type="entry name" value="Kinase-like_dom_sf"/>
</dbReference>
<comment type="caution">
    <text evidence="2">The sequence shown here is derived from an EMBL/GenBank/DDBJ whole genome shotgun (WGS) entry which is preliminary data.</text>
</comment>
<dbReference type="PANTHER" id="PTHR37542:SF1">
    <property type="entry name" value="PRION-INHIBITION AND PROPAGATION HELO DOMAIN-CONTAINING PROTEIN"/>
    <property type="match status" value="1"/>
</dbReference>
<evidence type="ECO:0000313" key="2">
    <source>
        <dbReference type="EMBL" id="KAF7502502.1"/>
    </source>
</evidence>
<reference evidence="2" key="1">
    <citation type="submission" date="2020-02" db="EMBL/GenBank/DDBJ databases">
        <authorList>
            <person name="Palmer J.M."/>
        </authorList>
    </citation>
    <scope>NUCLEOTIDE SEQUENCE</scope>
    <source>
        <strain evidence="2">EPUS1.4</strain>
        <tissue evidence="2">Thallus</tissue>
    </source>
</reference>
<feature type="compositionally biased region" description="Acidic residues" evidence="1">
    <location>
        <begin position="422"/>
        <end position="431"/>
    </location>
</feature>
<dbReference type="PANTHER" id="PTHR37542">
    <property type="entry name" value="HELO DOMAIN-CONTAINING PROTEIN-RELATED"/>
    <property type="match status" value="1"/>
</dbReference>
<keyword evidence="3" id="KW-1185">Reference proteome</keyword>
<sequence length="431" mass="47588">MKAAKPQIDVELEALRPRSACASISSAQSLRAALNDNPQVTTPIFLPSDGLHSIQTSQIPYCSSKLGERHGAGSGVILERITCPTPGYYRVHKRNILNLARKLSHTDPITFGLLNCKGLVEDERTQGLQEAAFTMVFRIPREFSEPRSLRSCLLDGDASCSLSDRFKLACDLAKSIGYVHTFGFVHKNVFPETILLFKAPGSSIGSFSLVGFSNFRDAEGGTLHFGDSVWEKNIYCHPRRQGQKPQADYIMQHDIYSLGVCLVELGLWESFVAYDDSMTPSPSIAVFSASGGLQPRDPSLTKEHLLPLTRELLPRRMGARYAEIVETCLTCLDDDNIDFGDEREFTDADGILVGVKYIEKVIIRLNSICVWIMSYQRLTTLICHGWRTCGPYRHADRHGQPGLDVQESRPVGGGRAAVCASDGDEQDEAGT</sequence>
<feature type="region of interest" description="Disordered" evidence="1">
    <location>
        <begin position="397"/>
        <end position="431"/>
    </location>
</feature>
<dbReference type="Gene3D" id="1.10.510.10">
    <property type="entry name" value="Transferase(Phosphotransferase) domain 1"/>
    <property type="match status" value="1"/>
</dbReference>
<evidence type="ECO:0000313" key="3">
    <source>
        <dbReference type="Proteomes" id="UP000606974"/>
    </source>
</evidence>
<name>A0A8H7A7C9_9EURO</name>
<organism evidence="2 3">
    <name type="scientific">Endocarpon pusillum</name>
    <dbReference type="NCBI Taxonomy" id="364733"/>
    <lineage>
        <taxon>Eukaryota</taxon>
        <taxon>Fungi</taxon>
        <taxon>Dikarya</taxon>
        <taxon>Ascomycota</taxon>
        <taxon>Pezizomycotina</taxon>
        <taxon>Eurotiomycetes</taxon>
        <taxon>Chaetothyriomycetidae</taxon>
        <taxon>Verrucariales</taxon>
        <taxon>Verrucariaceae</taxon>
        <taxon>Endocarpon</taxon>
    </lineage>
</organism>
<evidence type="ECO:0000256" key="1">
    <source>
        <dbReference type="SAM" id="MobiDB-lite"/>
    </source>
</evidence>
<dbReference type="Proteomes" id="UP000606974">
    <property type="component" value="Unassembled WGS sequence"/>
</dbReference>
<proteinExistence type="predicted"/>
<dbReference type="OrthoDB" id="1911848at2759"/>
<evidence type="ECO:0008006" key="4">
    <source>
        <dbReference type="Google" id="ProtNLM"/>
    </source>
</evidence>